<keyword evidence="3 6" id="KW-0863">Zinc-finger</keyword>
<dbReference type="PROSITE" id="PS50188">
    <property type="entry name" value="B302_SPRY"/>
    <property type="match status" value="1"/>
</dbReference>
<evidence type="ECO:0000259" key="8">
    <source>
        <dbReference type="PROSITE" id="PS50089"/>
    </source>
</evidence>
<protein>
    <submittedName>
        <fullName evidence="10">Uncharacterized protein</fullName>
    </submittedName>
</protein>
<dbReference type="PANTHER" id="PTHR25465:SF41">
    <property type="entry name" value="E3 UBIQUITIN-PROTEIN LIGASE RNF135"/>
    <property type="match status" value="1"/>
</dbReference>
<dbReference type="Gene3D" id="2.60.120.920">
    <property type="match status" value="1"/>
</dbReference>
<evidence type="ECO:0000313" key="10">
    <source>
        <dbReference type="Ensembl" id="ENSLLEP00000044751.1"/>
    </source>
</evidence>
<sequence length="451" mass="51240">MASADLRDELNCSICLNIYTDPITLGCGHSFCKLCIGNELDKEKESGIYSCPECRAEYRKRPKLQSAQHVLTEDAVCICVSCSLAGVHRGHQVETLNEAHEKKKQRLNNVMDNLKKLREQAERQVQGLTKHEKEVREKADHMKQRVTDLIMDTRKKLKALEKKVLLEISMQEEQVSLRISDLIEQLDKKISELSKEVGHIEELQNMTDPLAVLPVKESYIAGCGDALKEGQKYDLRTEEISSTLQTGLSGIIDGLKRKHDVIKITKTLLDVNTSPDILLDSQNRPETPERFEFYPQVLSIGGFTSGRHYWEVETSGDGWIIGMAYPSIDRKGRQSYSNYNAIDPHNYRGHISAGIQPSQTYGIQTYMGDNKSWRLRLYNNMYSVMSNGTVTPLTVRQSFQRIGIYLDYEAGRLSFYALSYLTHIHTFTARFTEPLHVAICVWGKASATIKN</sequence>
<keyword evidence="7" id="KW-0175">Coiled coil</keyword>
<dbReference type="Proteomes" id="UP000694569">
    <property type="component" value="Unplaced"/>
</dbReference>
<dbReference type="InterPro" id="IPR001870">
    <property type="entry name" value="B30.2/SPRY"/>
</dbReference>
<dbReference type="GO" id="GO:0045087">
    <property type="term" value="P:innate immune response"/>
    <property type="evidence" value="ECO:0007669"/>
    <property type="project" value="UniProtKB-KW"/>
</dbReference>
<reference evidence="10" key="2">
    <citation type="submission" date="2025-09" db="UniProtKB">
        <authorList>
            <consortium name="Ensembl"/>
        </authorList>
    </citation>
    <scope>IDENTIFICATION</scope>
</reference>
<keyword evidence="1" id="KW-0399">Innate immunity</keyword>
<dbReference type="GO" id="GO:0008270">
    <property type="term" value="F:zinc ion binding"/>
    <property type="evidence" value="ECO:0007669"/>
    <property type="project" value="UniProtKB-KW"/>
</dbReference>
<evidence type="ECO:0000256" key="6">
    <source>
        <dbReference type="PROSITE-ProRule" id="PRU00175"/>
    </source>
</evidence>
<dbReference type="PANTHER" id="PTHR25465">
    <property type="entry name" value="B-BOX DOMAIN CONTAINING"/>
    <property type="match status" value="1"/>
</dbReference>
<dbReference type="Ensembl" id="ENSLLET00000046541.1">
    <property type="protein sequence ID" value="ENSLLEP00000044751.1"/>
    <property type="gene ID" value="ENSLLEG00000028370.1"/>
</dbReference>
<keyword evidence="5" id="KW-0391">Immunity</keyword>
<dbReference type="Gene3D" id="3.30.40.10">
    <property type="entry name" value="Zinc/RING finger domain, C3HC4 (zinc finger)"/>
    <property type="match status" value="1"/>
</dbReference>
<dbReference type="InterPro" id="IPR013320">
    <property type="entry name" value="ConA-like_dom_sf"/>
</dbReference>
<evidence type="ECO:0000259" key="9">
    <source>
        <dbReference type="PROSITE" id="PS50188"/>
    </source>
</evidence>
<dbReference type="GeneTree" id="ENSGT01030000234583"/>
<evidence type="ECO:0000256" key="7">
    <source>
        <dbReference type="SAM" id="Coils"/>
    </source>
</evidence>
<evidence type="ECO:0000256" key="3">
    <source>
        <dbReference type="ARBA" id="ARBA00022771"/>
    </source>
</evidence>
<dbReference type="Pfam" id="PF13445">
    <property type="entry name" value="zf-RING_UBOX"/>
    <property type="match status" value="1"/>
</dbReference>
<dbReference type="InterPro" id="IPR043136">
    <property type="entry name" value="B30.2/SPRY_sf"/>
</dbReference>
<dbReference type="InterPro" id="IPR017907">
    <property type="entry name" value="Znf_RING_CS"/>
</dbReference>
<dbReference type="InterPro" id="IPR027370">
    <property type="entry name" value="Znf-RING_euk"/>
</dbReference>
<evidence type="ECO:0000313" key="11">
    <source>
        <dbReference type="Proteomes" id="UP000694569"/>
    </source>
</evidence>
<proteinExistence type="predicted"/>
<evidence type="ECO:0000256" key="5">
    <source>
        <dbReference type="ARBA" id="ARBA00022859"/>
    </source>
</evidence>
<dbReference type="SUPFAM" id="SSF57850">
    <property type="entry name" value="RING/U-box"/>
    <property type="match status" value="1"/>
</dbReference>
<dbReference type="Gene3D" id="3.30.160.60">
    <property type="entry name" value="Classic Zinc Finger"/>
    <property type="match status" value="1"/>
</dbReference>
<dbReference type="AlphaFoldDB" id="A0A8C5QY57"/>
<feature type="domain" description="B30.2/SPRY" evidence="9">
    <location>
        <begin position="230"/>
        <end position="451"/>
    </location>
</feature>
<dbReference type="SUPFAM" id="SSF49899">
    <property type="entry name" value="Concanavalin A-like lectins/glucanases"/>
    <property type="match status" value="1"/>
</dbReference>
<dbReference type="SMART" id="SM00449">
    <property type="entry name" value="SPRY"/>
    <property type="match status" value="1"/>
</dbReference>
<keyword evidence="11" id="KW-1185">Reference proteome</keyword>
<evidence type="ECO:0000256" key="1">
    <source>
        <dbReference type="ARBA" id="ARBA00022588"/>
    </source>
</evidence>
<dbReference type="Pfam" id="PF00622">
    <property type="entry name" value="SPRY"/>
    <property type="match status" value="1"/>
</dbReference>
<dbReference type="SMART" id="SM00184">
    <property type="entry name" value="RING"/>
    <property type="match status" value="1"/>
</dbReference>
<dbReference type="InterPro" id="IPR003877">
    <property type="entry name" value="SPRY_dom"/>
</dbReference>
<dbReference type="InterPro" id="IPR051051">
    <property type="entry name" value="E3_ubiq-ligase_TRIM/RNF"/>
</dbReference>
<dbReference type="InterPro" id="IPR001841">
    <property type="entry name" value="Znf_RING"/>
</dbReference>
<keyword evidence="2" id="KW-0479">Metal-binding</keyword>
<evidence type="ECO:0000256" key="4">
    <source>
        <dbReference type="ARBA" id="ARBA00022833"/>
    </source>
</evidence>
<feature type="domain" description="RING-type" evidence="8">
    <location>
        <begin position="12"/>
        <end position="55"/>
    </location>
</feature>
<keyword evidence="4" id="KW-0862">Zinc</keyword>
<organism evidence="10 11">
    <name type="scientific">Leptobrachium leishanense</name>
    <name type="common">Leishan spiny toad</name>
    <dbReference type="NCBI Taxonomy" id="445787"/>
    <lineage>
        <taxon>Eukaryota</taxon>
        <taxon>Metazoa</taxon>
        <taxon>Chordata</taxon>
        <taxon>Craniata</taxon>
        <taxon>Vertebrata</taxon>
        <taxon>Euteleostomi</taxon>
        <taxon>Amphibia</taxon>
        <taxon>Batrachia</taxon>
        <taxon>Anura</taxon>
        <taxon>Pelobatoidea</taxon>
        <taxon>Megophryidae</taxon>
        <taxon>Leptobrachium</taxon>
    </lineage>
</organism>
<accession>A0A8C5QY57</accession>
<feature type="coiled-coil region" evidence="7">
    <location>
        <begin position="93"/>
        <end position="203"/>
    </location>
</feature>
<dbReference type="PROSITE" id="PS50089">
    <property type="entry name" value="ZF_RING_2"/>
    <property type="match status" value="1"/>
</dbReference>
<evidence type="ECO:0000256" key="2">
    <source>
        <dbReference type="ARBA" id="ARBA00022723"/>
    </source>
</evidence>
<dbReference type="SUPFAM" id="SSF57845">
    <property type="entry name" value="B-box zinc-binding domain"/>
    <property type="match status" value="1"/>
</dbReference>
<name>A0A8C5QY57_9ANUR</name>
<reference evidence="10" key="1">
    <citation type="submission" date="2025-08" db="UniProtKB">
        <authorList>
            <consortium name="Ensembl"/>
        </authorList>
    </citation>
    <scope>IDENTIFICATION</scope>
</reference>
<dbReference type="InterPro" id="IPR013083">
    <property type="entry name" value="Znf_RING/FYVE/PHD"/>
</dbReference>
<dbReference type="PROSITE" id="PS00518">
    <property type="entry name" value="ZF_RING_1"/>
    <property type="match status" value="1"/>
</dbReference>